<accession>A0ABV0U1R8</accession>
<proteinExistence type="predicted"/>
<dbReference type="EMBL" id="JAHRIQ010057201">
    <property type="protein sequence ID" value="MEQ2238981.1"/>
    <property type="molecule type" value="Genomic_DNA"/>
</dbReference>
<evidence type="ECO:0000313" key="2">
    <source>
        <dbReference type="Proteomes" id="UP001482620"/>
    </source>
</evidence>
<keyword evidence="2" id="KW-1185">Reference proteome</keyword>
<organism evidence="1 2">
    <name type="scientific">Ilyodon furcidens</name>
    <name type="common">goldbreast splitfin</name>
    <dbReference type="NCBI Taxonomy" id="33524"/>
    <lineage>
        <taxon>Eukaryota</taxon>
        <taxon>Metazoa</taxon>
        <taxon>Chordata</taxon>
        <taxon>Craniata</taxon>
        <taxon>Vertebrata</taxon>
        <taxon>Euteleostomi</taxon>
        <taxon>Actinopterygii</taxon>
        <taxon>Neopterygii</taxon>
        <taxon>Teleostei</taxon>
        <taxon>Neoteleostei</taxon>
        <taxon>Acanthomorphata</taxon>
        <taxon>Ovalentaria</taxon>
        <taxon>Atherinomorphae</taxon>
        <taxon>Cyprinodontiformes</taxon>
        <taxon>Goodeidae</taxon>
        <taxon>Ilyodon</taxon>
    </lineage>
</organism>
<dbReference type="Proteomes" id="UP001482620">
    <property type="component" value="Unassembled WGS sequence"/>
</dbReference>
<gene>
    <name evidence="1" type="ORF">ILYODFUR_039027</name>
</gene>
<comment type="caution">
    <text evidence="1">The sequence shown here is derived from an EMBL/GenBank/DDBJ whole genome shotgun (WGS) entry which is preliminary data.</text>
</comment>
<sequence>MKTTSMQNKHNNKQRCSLKLLIRCVVSQNIIISGSTLVKAEVLAVCCSEVASVCVNKMPRREDISNEVRELNDAAPLQSMKYLNSIILERFSPSGKHLTIFPGMDTPAKSPEG</sequence>
<reference evidence="1 2" key="1">
    <citation type="submission" date="2021-06" db="EMBL/GenBank/DDBJ databases">
        <authorList>
            <person name="Palmer J.M."/>
        </authorList>
    </citation>
    <scope>NUCLEOTIDE SEQUENCE [LARGE SCALE GENOMIC DNA]</scope>
    <source>
        <strain evidence="2">if_2019</strain>
        <tissue evidence="1">Muscle</tissue>
    </source>
</reference>
<evidence type="ECO:0000313" key="1">
    <source>
        <dbReference type="EMBL" id="MEQ2238981.1"/>
    </source>
</evidence>
<protein>
    <submittedName>
        <fullName evidence="1">Uncharacterized protein</fullName>
    </submittedName>
</protein>
<name>A0ABV0U1R8_9TELE</name>